<feature type="chain" id="PRO_5043017774" description="AA1-like domain-containing protein" evidence="1">
    <location>
        <begin position="18"/>
        <end position="171"/>
    </location>
</feature>
<protein>
    <recommendedName>
        <fullName evidence="4">AA1-like domain-containing protein</fullName>
    </recommendedName>
</protein>
<evidence type="ECO:0008006" key="4">
    <source>
        <dbReference type="Google" id="ProtNLM"/>
    </source>
</evidence>
<reference evidence="2" key="1">
    <citation type="journal article" date="2023" name="Mol. Phylogenet. Evol.">
        <title>Genome-scale phylogeny and comparative genomics of the fungal order Sordariales.</title>
        <authorList>
            <person name="Hensen N."/>
            <person name="Bonometti L."/>
            <person name="Westerberg I."/>
            <person name="Brannstrom I.O."/>
            <person name="Guillou S."/>
            <person name="Cros-Aarteil S."/>
            <person name="Calhoun S."/>
            <person name="Haridas S."/>
            <person name="Kuo A."/>
            <person name="Mondo S."/>
            <person name="Pangilinan J."/>
            <person name="Riley R."/>
            <person name="LaButti K."/>
            <person name="Andreopoulos B."/>
            <person name="Lipzen A."/>
            <person name="Chen C."/>
            <person name="Yan M."/>
            <person name="Daum C."/>
            <person name="Ng V."/>
            <person name="Clum A."/>
            <person name="Steindorff A."/>
            <person name="Ohm R.A."/>
            <person name="Martin F."/>
            <person name="Silar P."/>
            <person name="Natvig D.O."/>
            <person name="Lalanne C."/>
            <person name="Gautier V."/>
            <person name="Ament-Velasquez S.L."/>
            <person name="Kruys A."/>
            <person name="Hutchinson M.I."/>
            <person name="Powell A.J."/>
            <person name="Barry K."/>
            <person name="Miller A.N."/>
            <person name="Grigoriev I.V."/>
            <person name="Debuchy R."/>
            <person name="Gladieux P."/>
            <person name="Hiltunen Thoren M."/>
            <person name="Johannesson H."/>
        </authorList>
    </citation>
    <scope>NUCLEOTIDE SEQUENCE</scope>
    <source>
        <strain evidence="2">PSN309</strain>
    </source>
</reference>
<dbReference type="Proteomes" id="UP001302126">
    <property type="component" value="Unassembled WGS sequence"/>
</dbReference>
<evidence type="ECO:0000256" key="1">
    <source>
        <dbReference type="SAM" id="SignalP"/>
    </source>
</evidence>
<sequence length="171" mass="18107">MLSLIPPILFLFAGAIASPVAVPQSRAPIDYCANTTSITWTIADFKSNVSDTVGTGGTASFKLINQLTGDTDELTCKLQVNYRCIIAGTPSDQNLTIHVGVRAGSLTLGLDKIVECPGRETPVHIIGYNEPALECVVSGEIGGSVNCELQDKDDEDNTFVGEPLELAPGQR</sequence>
<evidence type="ECO:0000313" key="3">
    <source>
        <dbReference type="Proteomes" id="UP001302126"/>
    </source>
</evidence>
<keyword evidence="3" id="KW-1185">Reference proteome</keyword>
<evidence type="ECO:0000313" key="2">
    <source>
        <dbReference type="EMBL" id="KAK4184812.1"/>
    </source>
</evidence>
<reference evidence="2" key="2">
    <citation type="submission" date="2023-05" db="EMBL/GenBank/DDBJ databases">
        <authorList>
            <consortium name="Lawrence Berkeley National Laboratory"/>
            <person name="Steindorff A."/>
            <person name="Hensen N."/>
            <person name="Bonometti L."/>
            <person name="Westerberg I."/>
            <person name="Brannstrom I.O."/>
            <person name="Guillou S."/>
            <person name="Cros-Aarteil S."/>
            <person name="Calhoun S."/>
            <person name="Haridas S."/>
            <person name="Kuo A."/>
            <person name="Mondo S."/>
            <person name="Pangilinan J."/>
            <person name="Riley R."/>
            <person name="Labutti K."/>
            <person name="Andreopoulos B."/>
            <person name="Lipzen A."/>
            <person name="Chen C."/>
            <person name="Yanf M."/>
            <person name="Daum C."/>
            <person name="Ng V."/>
            <person name="Clum A."/>
            <person name="Ohm R."/>
            <person name="Martin F."/>
            <person name="Silar P."/>
            <person name="Natvig D."/>
            <person name="Lalanne C."/>
            <person name="Gautier V."/>
            <person name="Ament-Velasquez S.L."/>
            <person name="Kruys A."/>
            <person name="Hutchinson M.I."/>
            <person name="Powell A.J."/>
            <person name="Barry K."/>
            <person name="Miller A.N."/>
            <person name="Grigoriev I.V."/>
            <person name="Debuchy R."/>
            <person name="Gladieux P."/>
            <person name="Thoren M.H."/>
            <person name="Johannesson H."/>
        </authorList>
    </citation>
    <scope>NUCLEOTIDE SEQUENCE</scope>
    <source>
        <strain evidence="2">PSN309</strain>
    </source>
</reference>
<accession>A0AAN6WR27</accession>
<gene>
    <name evidence="2" type="ORF">QBC35DRAFT_39273</name>
</gene>
<dbReference type="AlphaFoldDB" id="A0AAN6WR27"/>
<proteinExistence type="predicted"/>
<comment type="caution">
    <text evidence="2">The sequence shown here is derived from an EMBL/GenBank/DDBJ whole genome shotgun (WGS) entry which is preliminary data.</text>
</comment>
<organism evidence="2 3">
    <name type="scientific">Podospora australis</name>
    <dbReference type="NCBI Taxonomy" id="1536484"/>
    <lineage>
        <taxon>Eukaryota</taxon>
        <taxon>Fungi</taxon>
        <taxon>Dikarya</taxon>
        <taxon>Ascomycota</taxon>
        <taxon>Pezizomycotina</taxon>
        <taxon>Sordariomycetes</taxon>
        <taxon>Sordariomycetidae</taxon>
        <taxon>Sordariales</taxon>
        <taxon>Podosporaceae</taxon>
        <taxon>Podospora</taxon>
    </lineage>
</organism>
<name>A0AAN6WR27_9PEZI</name>
<keyword evidence="1" id="KW-0732">Signal</keyword>
<feature type="signal peptide" evidence="1">
    <location>
        <begin position="1"/>
        <end position="17"/>
    </location>
</feature>
<dbReference type="EMBL" id="MU864473">
    <property type="protein sequence ID" value="KAK4184812.1"/>
    <property type="molecule type" value="Genomic_DNA"/>
</dbReference>